<dbReference type="eggNOG" id="ENOG5033S2S">
    <property type="taxonomic scope" value="Bacteria"/>
</dbReference>
<comment type="caution">
    <text evidence="1">The sequence shown here is derived from an EMBL/GenBank/DDBJ whole genome shotgun (WGS) entry which is preliminary data.</text>
</comment>
<dbReference type="EMBL" id="JQBS01000007">
    <property type="protein sequence ID" value="KRN57324.1"/>
    <property type="molecule type" value="Genomic_DNA"/>
</dbReference>
<dbReference type="RefSeq" id="WP_034571077.1">
    <property type="nucleotide sequence ID" value="NZ_JQBS01000007.1"/>
</dbReference>
<dbReference type="PATRIC" id="fig|1449336.4.peg.311"/>
<evidence type="ECO:0000313" key="1">
    <source>
        <dbReference type="EMBL" id="KRN57324.1"/>
    </source>
</evidence>
<dbReference type="AlphaFoldDB" id="A0A0R2I519"/>
<accession>A0A0R2I519</accession>
<evidence type="ECO:0000313" key="2">
    <source>
        <dbReference type="Proteomes" id="UP000051658"/>
    </source>
</evidence>
<dbReference type="Proteomes" id="UP000051658">
    <property type="component" value="Unassembled WGS sequence"/>
</dbReference>
<proteinExistence type="predicted"/>
<name>A0A0R2I519_CARDV</name>
<gene>
    <name evidence="1" type="ORF">IV74_GL000305</name>
</gene>
<keyword evidence="2" id="KW-1185">Reference proteome</keyword>
<dbReference type="GeneID" id="89588301"/>
<organism evidence="1 2">
    <name type="scientific">Carnobacterium divergens DSM 20623</name>
    <dbReference type="NCBI Taxonomy" id="1449336"/>
    <lineage>
        <taxon>Bacteria</taxon>
        <taxon>Bacillati</taxon>
        <taxon>Bacillota</taxon>
        <taxon>Bacilli</taxon>
        <taxon>Lactobacillales</taxon>
        <taxon>Carnobacteriaceae</taxon>
        <taxon>Carnobacterium</taxon>
    </lineage>
</organism>
<sequence length="170" mass="19911">MKIKSYEDKLVKDDIEVDYYVPITVSFSENDDKYSLGEFYYYRFVNEHESFVEIKINSVTQKIVEVVFTSINDIEDSNLFIGEYTEKNPVLQTDIFDENSIITKESGFKISREHKKLYFKLDKEKIDSVVKMSNHVSLFLNEDSEIIGLDFSSFSDNEWAELNESIKSTT</sequence>
<reference evidence="1 2" key="1">
    <citation type="journal article" date="2015" name="Genome Announc.">
        <title>Expanding the biotechnology potential of lactobacilli through comparative genomics of 213 strains and associated genera.</title>
        <authorList>
            <person name="Sun Z."/>
            <person name="Harris H.M."/>
            <person name="McCann A."/>
            <person name="Guo C."/>
            <person name="Argimon S."/>
            <person name="Zhang W."/>
            <person name="Yang X."/>
            <person name="Jeffery I.B."/>
            <person name="Cooney J.C."/>
            <person name="Kagawa T.F."/>
            <person name="Liu W."/>
            <person name="Song Y."/>
            <person name="Salvetti E."/>
            <person name="Wrobel A."/>
            <person name="Rasinkangas P."/>
            <person name="Parkhill J."/>
            <person name="Rea M.C."/>
            <person name="O'Sullivan O."/>
            <person name="Ritari J."/>
            <person name="Douillard F.P."/>
            <person name="Paul Ross R."/>
            <person name="Yang R."/>
            <person name="Briner A.E."/>
            <person name="Felis G.E."/>
            <person name="de Vos W.M."/>
            <person name="Barrangou R."/>
            <person name="Klaenhammer T.R."/>
            <person name="Caufield P.W."/>
            <person name="Cui Y."/>
            <person name="Zhang H."/>
            <person name="O'Toole P.W."/>
        </authorList>
    </citation>
    <scope>NUCLEOTIDE SEQUENCE [LARGE SCALE GENOMIC DNA]</scope>
    <source>
        <strain evidence="1 2">DSM 20623</strain>
    </source>
</reference>
<protein>
    <submittedName>
        <fullName evidence="1">Uncharacterized protein</fullName>
    </submittedName>
</protein>